<evidence type="ECO:0000259" key="1">
    <source>
        <dbReference type="Pfam" id="PF14771"/>
    </source>
</evidence>
<evidence type="ECO:0000313" key="2">
    <source>
        <dbReference type="EMBL" id="MDN5203448.1"/>
    </source>
</evidence>
<reference evidence="2" key="1">
    <citation type="submission" date="2023-06" db="EMBL/GenBank/DDBJ databases">
        <title>Genomic of Parafulvivirga corallium.</title>
        <authorList>
            <person name="Wang G."/>
        </authorList>
    </citation>
    <scope>NUCLEOTIDE SEQUENCE</scope>
    <source>
        <strain evidence="2">BMA10</strain>
    </source>
</reference>
<dbReference type="Proteomes" id="UP001172082">
    <property type="component" value="Unassembled WGS sequence"/>
</dbReference>
<proteinExistence type="predicted"/>
<evidence type="ECO:0000313" key="3">
    <source>
        <dbReference type="Proteomes" id="UP001172082"/>
    </source>
</evidence>
<name>A0ABT8KUZ4_9BACT</name>
<keyword evidence="3" id="KW-1185">Reference proteome</keyword>
<comment type="caution">
    <text evidence="2">The sequence shown here is derived from an EMBL/GenBank/DDBJ whole genome shotgun (WGS) entry which is preliminary data.</text>
</comment>
<sequence>MKKLILIFASMLFLSFQVTARHASVIFRAEHGEPIIVILDGNKMNARPTDVVKLRNVHAGRHDLRIKVFKNGVTRELRKPIFLKRDYKTKFVLFSKGRRGPIYLNKVKVEPLYKRHNGSYHGGYHSNDYNGYCNDPYHSHNNGRYYNHYNDYDRRGYANTNHSCSYAEHLNIDKLVHSIRRKHYDDQRLIVAKSAIRKKGIFAEDIKRIMKQFSFESSRVEFAAYAYHKTCDKDNFYVVYDALYFDSSIRKLERQIHDW</sequence>
<dbReference type="EMBL" id="JAUJEA010000007">
    <property type="protein sequence ID" value="MDN5203448.1"/>
    <property type="molecule type" value="Genomic_DNA"/>
</dbReference>
<dbReference type="InterPro" id="IPR028011">
    <property type="entry name" value="DUF4476"/>
</dbReference>
<dbReference type="Pfam" id="PF14771">
    <property type="entry name" value="DUF4476"/>
    <property type="match status" value="1"/>
</dbReference>
<accession>A0ABT8KUZ4</accession>
<protein>
    <submittedName>
        <fullName evidence="2">DUF4476 domain-containing protein</fullName>
    </submittedName>
</protein>
<dbReference type="RefSeq" id="WP_346753470.1">
    <property type="nucleotide sequence ID" value="NZ_JAUJEA010000007.1"/>
</dbReference>
<organism evidence="2 3">
    <name type="scientific">Splendidivirga corallicola</name>
    <dbReference type="NCBI Taxonomy" id="3051826"/>
    <lineage>
        <taxon>Bacteria</taxon>
        <taxon>Pseudomonadati</taxon>
        <taxon>Bacteroidota</taxon>
        <taxon>Cytophagia</taxon>
        <taxon>Cytophagales</taxon>
        <taxon>Splendidivirgaceae</taxon>
        <taxon>Splendidivirga</taxon>
    </lineage>
</organism>
<gene>
    <name evidence="2" type="ORF">QQ008_18825</name>
</gene>
<feature type="domain" description="DUF4476" evidence="1">
    <location>
        <begin position="171"/>
        <end position="255"/>
    </location>
</feature>